<dbReference type="AlphaFoldDB" id="A0A3A4AEB0"/>
<dbReference type="Pfam" id="PF00563">
    <property type="entry name" value="EAL"/>
    <property type="match status" value="1"/>
</dbReference>
<dbReference type="RefSeq" id="WP_119929457.1">
    <property type="nucleotide sequence ID" value="NZ_QZEY01000013.1"/>
</dbReference>
<gene>
    <name evidence="4" type="ORF">D5H75_27515</name>
</gene>
<dbReference type="NCBIfam" id="TIGR00254">
    <property type="entry name" value="GGDEF"/>
    <property type="match status" value="1"/>
</dbReference>
<dbReference type="InterPro" id="IPR050706">
    <property type="entry name" value="Cyclic-di-GMP_PDE-like"/>
</dbReference>
<dbReference type="CDD" id="cd01948">
    <property type="entry name" value="EAL"/>
    <property type="match status" value="1"/>
</dbReference>
<sequence length="696" mass="75691">MKDPTDTRDIGPRRGSPLWGYLAGVTLIGTSALVAALFLMGPREFAGLLHEPLFWILAVLVVFGELRPVVTPGSHAMGGATTSTMFAFAALLHFGLPTAALLQAVAIVVSGIVTRKAWFRVAFNAAQLTLGFAAASGVLRLAGIRPDPAAPWVPSGRDIGVVLLAGVAYFLVTDLLVCGAVALHERRPVWRVVRATLGYQSLVHLALLGLAPVVVVVMHHSSALVPLFVAPIVAVYFTAALSVRRDHQAMHDPLTGLPNRKLLALRAAAALEESRGRVGLFLLDLNRFKEVNDTLGHPVGDRLLQLIAHRLTHSVRPGDVVARLGGDEFAVLLPSVRDEAAAREVAARLRAALAEPVRLEGMTFDLDASVGIVLHPDHAPDFDLMIQRADVAMYLAKESRTGVETYAPDKDRNSPARLHLLGDLRRGLDRGEVVLHYQPKVRLADRVPVGVEALVRWRHPDRGMVWPDDFVPLAEQSYLMRLLTQHVVDQALEQAARWWENGWRVPVSINVSARDLLDTGLPEVVEKALERHDVPSCALLLEVGERVLMTGQAYTAETVRSLARMGVTLALDDFGTGYSSLVRLQRLPVSEVKIDRSFVGKLRESADDARVVRSLVDLARSLGVRSVAEGVEDAETARTLREMGCDAAQGRWFGEPLPADEATLWLKENLGKDESPMVLGGYATQDRLPYTAGGSL</sequence>
<dbReference type="OrthoDB" id="23692at2"/>
<dbReference type="InterPro" id="IPR001633">
    <property type="entry name" value="EAL_dom"/>
</dbReference>
<dbReference type="SUPFAM" id="SSF55073">
    <property type="entry name" value="Nucleotide cyclase"/>
    <property type="match status" value="1"/>
</dbReference>
<keyword evidence="1" id="KW-0472">Membrane</keyword>
<feature type="transmembrane region" description="Helical" evidence="1">
    <location>
        <begin position="121"/>
        <end position="139"/>
    </location>
</feature>
<evidence type="ECO:0000313" key="5">
    <source>
        <dbReference type="Proteomes" id="UP000265768"/>
    </source>
</evidence>
<feature type="domain" description="EAL" evidence="2">
    <location>
        <begin position="417"/>
        <end position="670"/>
    </location>
</feature>
<dbReference type="InterPro" id="IPR029787">
    <property type="entry name" value="Nucleotide_cyclase"/>
</dbReference>
<dbReference type="InterPro" id="IPR043128">
    <property type="entry name" value="Rev_trsase/Diguanyl_cyclase"/>
</dbReference>
<dbReference type="InterPro" id="IPR035919">
    <property type="entry name" value="EAL_sf"/>
</dbReference>
<protein>
    <submittedName>
        <fullName evidence="4">Bifunctional diguanylate cyclase/phosphodiesterase</fullName>
    </submittedName>
</protein>
<keyword evidence="1" id="KW-1133">Transmembrane helix</keyword>
<dbReference type="PANTHER" id="PTHR33121">
    <property type="entry name" value="CYCLIC DI-GMP PHOSPHODIESTERASE PDEF"/>
    <property type="match status" value="1"/>
</dbReference>
<dbReference type="SMART" id="SM00052">
    <property type="entry name" value="EAL"/>
    <property type="match status" value="1"/>
</dbReference>
<dbReference type="PROSITE" id="PS50883">
    <property type="entry name" value="EAL"/>
    <property type="match status" value="1"/>
</dbReference>
<feature type="transmembrane region" description="Helical" evidence="1">
    <location>
        <begin position="85"/>
        <end position="109"/>
    </location>
</feature>
<keyword evidence="1" id="KW-0812">Transmembrane</keyword>
<feature type="transmembrane region" description="Helical" evidence="1">
    <location>
        <begin position="18"/>
        <end position="40"/>
    </location>
</feature>
<reference evidence="4 5" key="1">
    <citation type="submission" date="2018-09" db="EMBL/GenBank/DDBJ databases">
        <title>YIM 75507 draft genome.</title>
        <authorList>
            <person name="Tang S."/>
            <person name="Feng Y."/>
        </authorList>
    </citation>
    <scope>NUCLEOTIDE SEQUENCE [LARGE SCALE GENOMIC DNA]</scope>
    <source>
        <strain evidence="4 5">YIM 75507</strain>
    </source>
</reference>
<evidence type="ECO:0000259" key="2">
    <source>
        <dbReference type="PROSITE" id="PS50883"/>
    </source>
</evidence>
<dbReference type="InterPro" id="IPR000160">
    <property type="entry name" value="GGDEF_dom"/>
</dbReference>
<dbReference type="Gene3D" id="3.30.70.270">
    <property type="match status" value="1"/>
</dbReference>
<feature type="transmembrane region" description="Helical" evidence="1">
    <location>
        <begin position="195"/>
        <end position="217"/>
    </location>
</feature>
<dbReference type="GO" id="GO:0071111">
    <property type="term" value="F:cyclic-guanylate-specific phosphodiesterase activity"/>
    <property type="evidence" value="ECO:0007669"/>
    <property type="project" value="InterPro"/>
</dbReference>
<name>A0A3A4AEB0_9ACTN</name>
<dbReference type="Proteomes" id="UP000265768">
    <property type="component" value="Unassembled WGS sequence"/>
</dbReference>
<organism evidence="4 5">
    <name type="scientific">Bailinhaonella thermotolerans</name>
    <dbReference type="NCBI Taxonomy" id="1070861"/>
    <lineage>
        <taxon>Bacteria</taxon>
        <taxon>Bacillati</taxon>
        <taxon>Actinomycetota</taxon>
        <taxon>Actinomycetes</taxon>
        <taxon>Streptosporangiales</taxon>
        <taxon>Streptosporangiaceae</taxon>
        <taxon>Bailinhaonella</taxon>
    </lineage>
</organism>
<dbReference type="Gene3D" id="3.20.20.450">
    <property type="entry name" value="EAL domain"/>
    <property type="match status" value="1"/>
</dbReference>
<feature type="domain" description="GGDEF" evidence="3">
    <location>
        <begin position="276"/>
        <end position="411"/>
    </location>
</feature>
<proteinExistence type="predicted"/>
<dbReference type="CDD" id="cd01949">
    <property type="entry name" value="GGDEF"/>
    <property type="match status" value="1"/>
</dbReference>
<dbReference type="SMART" id="SM00267">
    <property type="entry name" value="GGDEF"/>
    <property type="match status" value="1"/>
</dbReference>
<evidence type="ECO:0000259" key="3">
    <source>
        <dbReference type="PROSITE" id="PS50887"/>
    </source>
</evidence>
<evidence type="ECO:0000313" key="4">
    <source>
        <dbReference type="EMBL" id="RJL25097.1"/>
    </source>
</evidence>
<dbReference type="SUPFAM" id="SSF141868">
    <property type="entry name" value="EAL domain-like"/>
    <property type="match status" value="1"/>
</dbReference>
<keyword evidence="5" id="KW-1185">Reference proteome</keyword>
<evidence type="ECO:0000256" key="1">
    <source>
        <dbReference type="SAM" id="Phobius"/>
    </source>
</evidence>
<comment type="caution">
    <text evidence="4">The sequence shown here is derived from an EMBL/GenBank/DDBJ whole genome shotgun (WGS) entry which is preliminary data.</text>
</comment>
<dbReference type="PANTHER" id="PTHR33121:SF70">
    <property type="entry name" value="SIGNALING PROTEIN YKOW"/>
    <property type="match status" value="1"/>
</dbReference>
<feature type="transmembrane region" description="Helical" evidence="1">
    <location>
        <begin position="159"/>
        <end position="183"/>
    </location>
</feature>
<dbReference type="EMBL" id="QZEY01000013">
    <property type="protein sequence ID" value="RJL25097.1"/>
    <property type="molecule type" value="Genomic_DNA"/>
</dbReference>
<dbReference type="PROSITE" id="PS50887">
    <property type="entry name" value="GGDEF"/>
    <property type="match status" value="1"/>
</dbReference>
<accession>A0A3A4AEB0</accession>
<dbReference type="Pfam" id="PF00990">
    <property type="entry name" value="GGDEF"/>
    <property type="match status" value="1"/>
</dbReference>
<feature type="transmembrane region" description="Helical" evidence="1">
    <location>
        <begin position="52"/>
        <end position="70"/>
    </location>
</feature>